<feature type="transmembrane region" description="Helical" evidence="1">
    <location>
        <begin position="105"/>
        <end position="123"/>
    </location>
</feature>
<accession>A0A812LY93</accession>
<feature type="transmembrane region" description="Helical" evidence="1">
    <location>
        <begin position="202"/>
        <end position="225"/>
    </location>
</feature>
<feature type="transmembrane region" description="Helical" evidence="1">
    <location>
        <begin position="417"/>
        <end position="441"/>
    </location>
</feature>
<comment type="caution">
    <text evidence="2">The sequence shown here is derived from an EMBL/GenBank/DDBJ whole genome shotgun (WGS) entry which is preliminary data.</text>
</comment>
<dbReference type="EMBL" id="CAJNDS010001213">
    <property type="protein sequence ID" value="CAE7252068.1"/>
    <property type="molecule type" value="Genomic_DNA"/>
</dbReference>
<keyword evidence="3" id="KW-1185">Reference proteome</keyword>
<feature type="transmembrane region" description="Helical" evidence="1">
    <location>
        <begin position="447"/>
        <end position="468"/>
    </location>
</feature>
<feature type="transmembrane region" description="Helical" evidence="1">
    <location>
        <begin position="384"/>
        <end position="405"/>
    </location>
</feature>
<keyword evidence="1" id="KW-0472">Membrane</keyword>
<reference evidence="2" key="1">
    <citation type="submission" date="2021-02" db="EMBL/GenBank/DDBJ databases">
        <authorList>
            <person name="Dougan E. K."/>
            <person name="Rhodes N."/>
            <person name="Thang M."/>
            <person name="Chan C."/>
        </authorList>
    </citation>
    <scope>NUCLEOTIDE SEQUENCE</scope>
</reference>
<dbReference type="Proteomes" id="UP000604046">
    <property type="component" value="Unassembled WGS sequence"/>
</dbReference>
<dbReference type="AlphaFoldDB" id="A0A812LY93"/>
<name>A0A812LY93_9DINO</name>
<feature type="transmembrane region" description="Helical" evidence="1">
    <location>
        <begin position="237"/>
        <end position="259"/>
    </location>
</feature>
<proteinExistence type="predicted"/>
<keyword evidence="1" id="KW-1133">Transmembrane helix</keyword>
<evidence type="ECO:0008006" key="4">
    <source>
        <dbReference type="Google" id="ProtNLM"/>
    </source>
</evidence>
<evidence type="ECO:0000313" key="2">
    <source>
        <dbReference type="EMBL" id="CAE7252068.1"/>
    </source>
</evidence>
<keyword evidence="1" id="KW-0812">Transmembrane</keyword>
<feature type="transmembrane region" description="Helical" evidence="1">
    <location>
        <begin position="76"/>
        <end position="99"/>
    </location>
</feature>
<feature type="transmembrane region" description="Helical" evidence="1">
    <location>
        <begin position="332"/>
        <end position="354"/>
    </location>
</feature>
<gene>
    <name evidence="2" type="ORF">SNAT2548_LOCUS12563</name>
</gene>
<protein>
    <recommendedName>
        <fullName evidence="4">Transmembrane protein</fullName>
    </recommendedName>
</protein>
<sequence length="474" mass="53310">MVKALQTMRAVRPDVIRATRAHTMLRCFGRGFRGNVNGLHKVSFATEKIEEFWSHSWHTSAWMKVFALWFVNNGHAAGVLGMLSALVACILCLLEVLPLDVGQGVKYPWCALFGTLGYYLTLLQWRRRKKVFVDVVCIDQADDEFKALALISIPAILQRSEGMLVMWDPTWANRLWCVFELAAFLHSRPANEKVRLLIRPTVLGPVLLAISLGLTVATLAFSSNFAEDHVIYWPRTLGIVMIVSSSCLLVSTHLLRLFCRSIDTLQKQLENFHIEDTHCTCCDCDHIESGTGRPLLCDRKILHEVIISWFGSIEKFEREVRGRVRTTLLRQIFSVGFVYSHFCAVASCVSWYFMDLVVWEVINGEVFNGNAALTKVVLAGLRALVWWLALEPTVLIHGLALCWLLRNRYSQYLAIELLVTSSSMIIPSFVLIGLVLLEVLLDPGTSVPGAVVFAAVMAGVVTVSWCFACRCFPR</sequence>
<evidence type="ECO:0000256" key="1">
    <source>
        <dbReference type="SAM" id="Phobius"/>
    </source>
</evidence>
<organism evidence="2 3">
    <name type="scientific">Symbiodinium natans</name>
    <dbReference type="NCBI Taxonomy" id="878477"/>
    <lineage>
        <taxon>Eukaryota</taxon>
        <taxon>Sar</taxon>
        <taxon>Alveolata</taxon>
        <taxon>Dinophyceae</taxon>
        <taxon>Suessiales</taxon>
        <taxon>Symbiodiniaceae</taxon>
        <taxon>Symbiodinium</taxon>
    </lineage>
</organism>
<evidence type="ECO:0000313" key="3">
    <source>
        <dbReference type="Proteomes" id="UP000604046"/>
    </source>
</evidence>
<dbReference type="OrthoDB" id="427645at2759"/>